<reference evidence="2 3" key="1">
    <citation type="submission" date="2011-03" db="EMBL/GenBank/DDBJ databases">
        <title>The complete genome of Archaeoglobus veneficus SNP6.</title>
        <authorList>
            <consortium name="US DOE Joint Genome Institute (JGI-PGF)"/>
            <person name="Lucas S."/>
            <person name="Copeland A."/>
            <person name="Lapidus A."/>
            <person name="Bruce D."/>
            <person name="Goodwin L."/>
            <person name="Pitluck S."/>
            <person name="Kyrpides N."/>
            <person name="Mavromatis K."/>
            <person name="Pagani I."/>
            <person name="Ivanova N."/>
            <person name="Mikhailova N."/>
            <person name="Lu M."/>
            <person name="Detter J.C."/>
            <person name="Tapia R."/>
            <person name="Han C."/>
            <person name="Land M."/>
            <person name="Hauser L."/>
            <person name="Markowitz V."/>
            <person name="Cheng J.-F."/>
            <person name="Hugenholtz P."/>
            <person name="Woyke T."/>
            <person name="Wu D."/>
            <person name="Spring S."/>
            <person name="Brambilla E."/>
            <person name="Klenk H.-P."/>
            <person name="Eisen J.A."/>
        </authorList>
    </citation>
    <scope>NUCLEOTIDE SEQUENCE [LARGE SCALE GENOMIC DNA]</scope>
    <source>
        <strain>SNP6</strain>
    </source>
</reference>
<dbReference type="HOGENOM" id="CLU_1830497_0_0_2"/>
<keyword evidence="3" id="KW-1185">Reference proteome</keyword>
<dbReference type="AlphaFoldDB" id="F2KRQ0"/>
<dbReference type="eggNOG" id="arCOG07839">
    <property type="taxonomic scope" value="Archaea"/>
</dbReference>
<keyword evidence="1" id="KW-0472">Membrane</keyword>
<evidence type="ECO:0000313" key="3">
    <source>
        <dbReference type="Proteomes" id="UP000008136"/>
    </source>
</evidence>
<protein>
    <submittedName>
        <fullName evidence="2">Uncharacterized protein</fullName>
    </submittedName>
</protein>
<keyword evidence="1" id="KW-0812">Transmembrane</keyword>
<dbReference type="GeneID" id="10395053"/>
<organism evidence="2 3">
    <name type="scientific">Archaeoglobus veneficus (strain DSM 11195 / SNP6)</name>
    <dbReference type="NCBI Taxonomy" id="693661"/>
    <lineage>
        <taxon>Archaea</taxon>
        <taxon>Methanobacteriati</taxon>
        <taxon>Methanobacteriota</taxon>
        <taxon>Archaeoglobi</taxon>
        <taxon>Archaeoglobales</taxon>
        <taxon>Archaeoglobaceae</taxon>
        <taxon>Archaeoglobus</taxon>
    </lineage>
</organism>
<feature type="transmembrane region" description="Helical" evidence="1">
    <location>
        <begin position="75"/>
        <end position="100"/>
    </location>
</feature>
<dbReference type="EMBL" id="CP002588">
    <property type="protein sequence ID" value="AEA47914.1"/>
    <property type="molecule type" value="Genomic_DNA"/>
</dbReference>
<accession>F2KRQ0</accession>
<feature type="transmembrane region" description="Helical" evidence="1">
    <location>
        <begin position="12"/>
        <end position="31"/>
    </location>
</feature>
<proteinExistence type="predicted"/>
<keyword evidence="1" id="KW-1133">Transmembrane helix</keyword>
<dbReference type="RefSeq" id="WP_013684568.1">
    <property type="nucleotide sequence ID" value="NC_015320.1"/>
</dbReference>
<feature type="transmembrane region" description="Helical" evidence="1">
    <location>
        <begin position="43"/>
        <end position="63"/>
    </location>
</feature>
<sequence length="140" mass="15810">MYRFAVEDEKVLMWLSLTLLSLSILAGIIILTNYRPKDIMNVVYFVSILSFGVVGMALVYSSTQGKIATKYKNKHIRYLLACAGFVIYAISIIVASNFVIESSDPISLFLSGLIILFFIGLITTYNKLKKISREERHECV</sequence>
<dbReference type="KEGG" id="ave:Arcve_1921"/>
<evidence type="ECO:0000313" key="2">
    <source>
        <dbReference type="EMBL" id="AEA47914.1"/>
    </source>
</evidence>
<dbReference type="STRING" id="693661.Arcve_1921"/>
<feature type="transmembrane region" description="Helical" evidence="1">
    <location>
        <begin position="106"/>
        <end position="126"/>
    </location>
</feature>
<gene>
    <name evidence="2" type="ordered locus">Arcve_1921</name>
</gene>
<name>F2KRQ0_ARCVS</name>
<dbReference type="Proteomes" id="UP000008136">
    <property type="component" value="Chromosome"/>
</dbReference>
<evidence type="ECO:0000256" key="1">
    <source>
        <dbReference type="SAM" id="Phobius"/>
    </source>
</evidence>